<organism evidence="1 2">
    <name type="scientific">Sneathiella litorea</name>
    <dbReference type="NCBI Taxonomy" id="2606216"/>
    <lineage>
        <taxon>Bacteria</taxon>
        <taxon>Pseudomonadati</taxon>
        <taxon>Pseudomonadota</taxon>
        <taxon>Alphaproteobacteria</taxon>
        <taxon>Sneathiellales</taxon>
        <taxon>Sneathiellaceae</taxon>
        <taxon>Sneathiella</taxon>
    </lineage>
</organism>
<dbReference type="EMBL" id="WTUW01000002">
    <property type="protein sequence ID" value="MZR31011.1"/>
    <property type="molecule type" value="Genomic_DNA"/>
</dbReference>
<dbReference type="SMART" id="SM00855">
    <property type="entry name" value="PGAM"/>
    <property type="match status" value="1"/>
</dbReference>
<gene>
    <name evidence="1" type="ORF">GQE98_10245</name>
</gene>
<protein>
    <submittedName>
        <fullName evidence="1">Histidine phosphatase family protein</fullName>
    </submittedName>
</protein>
<dbReference type="CDD" id="cd07067">
    <property type="entry name" value="HP_PGM_like"/>
    <property type="match status" value="1"/>
</dbReference>
<reference evidence="1 2" key="1">
    <citation type="submission" date="2019-12" db="EMBL/GenBank/DDBJ databases">
        <title>Snethiella sp. nov. sp. isolated from sea sand.</title>
        <authorList>
            <person name="Kim J."/>
            <person name="Jeong S.E."/>
            <person name="Jung H.S."/>
            <person name="Jeon C.O."/>
        </authorList>
    </citation>
    <scope>NUCLEOTIDE SEQUENCE [LARGE SCALE GENOMIC DNA]</scope>
    <source>
        <strain evidence="1 2">DP05</strain>
    </source>
</reference>
<dbReference type="Gene3D" id="3.40.50.1240">
    <property type="entry name" value="Phosphoglycerate mutase-like"/>
    <property type="match status" value="1"/>
</dbReference>
<evidence type="ECO:0000313" key="1">
    <source>
        <dbReference type="EMBL" id="MZR31011.1"/>
    </source>
</evidence>
<dbReference type="AlphaFoldDB" id="A0A6L8W7D4"/>
<comment type="caution">
    <text evidence="1">The sequence shown here is derived from an EMBL/GenBank/DDBJ whole genome shotgun (WGS) entry which is preliminary data.</text>
</comment>
<dbReference type="SUPFAM" id="SSF53254">
    <property type="entry name" value="Phosphoglycerate mutase-like"/>
    <property type="match status" value="1"/>
</dbReference>
<sequence length="179" mass="20254">MRKLTLLRHAKSSWSDQTKADIDRPLISRGRRGALKIGTYIEKNKIFPDLILCSPSRRTRETLAQIAPFLPDGTEVKIEKSIYSAGTGSGLISYLKSSAIEEVHVMIIGHNPTMQQMALDLAERSPDNGYERIERKYPTAALTQIRFDIDDWRYLGGRGKLVHFVTPKMLPGPKDEDEE</sequence>
<evidence type="ECO:0000313" key="2">
    <source>
        <dbReference type="Proteomes" id="UP000476030"/>
    </source>
</evidence>
<dbReference type="PANTHER" id="PTHR47623:SF1">
    <property type="entry name" value="OS09G0287300 PROTEIN"/>
    <property type="match status" value="1"/>
</dbReference>
<dbReference type="Pfam" id="PF00300">
    <property type="entry name" value="His_Phos_1"/>
    <property type="match status" value="1"/>
</dbReference>
<accession>A0A6L8W7D4</accession>
<dbReference type="PANTHER" id="PTHR47623">
    <property type="entry name" value="OS09G0287300 PROTEIN"/>
    <property type="match status" value="1"/>
</dbReference>
<dbReference type="Proteomes" id="UP000476030">
    <property type="component" value="Unassembled WGS sequence"/>
</dbReference>
<name>A0A6L8W7D4_9PROT</name>
<dbReference type="RefSeq" id="WP_161315547.1">
    <property type="nucleotide sequence ID" value="NZ_WTUW01000002.1"/>
</dbReference>
<dbReference type="InterPro" id="IPR029033">
    <property type="entry name" value="His_PPase_superfam"/>
</dbReference>
<proteinExistence type="predicted"/>
<keyword evidence="2" id="KW-1185">Reference proteome</keyword>
<dbReference type="InterPro" id="IPR013078">
    <property type="entry name" value="His_Pase_superF_clade-1"/>
</dbReference>